<organism evidence="1 2">
    <name type="scientific">Oharaeibacter diazotrophicus</name>
    <dbReference type="NCBI Taxonomy" id="1920512"/>
    <lineage>
        <taxon>Bacteria</taxon>
        <taxon>Pseudomonadati</taxon>
        <taxon>Pseudomonadota</taxon>
        <taxon>Alphaproteobacteria</taxon>
        <taxon>Hyphomicrobiales</taxon>
        <taxon>Pleomorphomonadaceae</taxon>
        <taxon>Oharaeibacter</taxon>
    </lineage>
</organism>
<dbReference type="RefSeq" id="WP_126535379.1">
    <property type="nucleotide sequence ID" value="NZ_BSPM01000008.1"/>
</dbReference>
<dbReference type="OrthoDB" id="9905862at2"/>
<reference evidence="1 2" key="1">
    <citation type="submission" date="2019-03" db="EMBL/GenBank/DDBJ databases">
        <title>Genomic Encyclopedia of Type Strains, Phase IV (KMG-IV): sequencing the most valuable type-strain genomes for metagenomic binning, comparative biology and taxonomic classification.</title>
        <authorList>
            <person name="Goeker M."/>
        </authorList>
    </citation>
    <scope>NUCLEOTIDE SEQUENCE [LARGE SCALE GENOMIC DNA]</scope>
    <source>
        <strain evidence="1 2">DSM 102969</strain>
    </source>
</reference>
<name>A0A4R6RN76_9HYPH</name>
<sequence>MTDFTSSDARLLRRFANTVRVATATALAEYELTAGRTAATAPVQFRALAAKGADGWRFPAAGLEAADGLVLATLERDDAGAPARLVLQAQGSAGLDAWAGREAELGLGAFGPSFAVSFDAGGRAVADLTAVAIDEDELAAFTLARTGAEG</sequence>
<keyword evidence="2" id="KW-1185">Reference proteome</keyword>
<gene>
    <name evidence="1" type="ORF">EDD54_1403</name>
</gene>
<dbReference type="EMBL" id="SNXY01000006">
    <property type="protein sequence ID" value="TDP87507.1"/>
    <property type="molecule type" value="Genomic_DNA"/>
</dbReference>
<comment type="caution">
    <text evidence="1">The sequence shown here is derived from an EMBL/GenBank/DDBJ whole genome shotgun (WGS) entry which is preliminary data.</text>
</comment>
<evidence type="ECO:0000313" key="1">
    <source>
        <dbReference type="EMBL" id="TDP87507.1"/>
    </source>
</evidence>
<evidence type="ECO:0000313" key="2">
    <source>
        <dbReference type="Proteomes" id="UP000294547"/>
    </source>
</evidence>
<protein>
    <submittedName>
        <fullName evidence="1">Uncharacterized protein</fullName>
    </submittedName>
</protein>
<proteinExistence type="predicted"/>
<dbReference type="AlphaFoldDB" id="A0A4R6RN76"/>
<accession>A0A4R6RN76</accession>
<dbReference type="Proteomes" id="UP000294547">
    <property type="component" value="Unassembled WGS sequence"/>
</dbReference>